<keyword evidence="2" id="KW-1185">Reference proteome</keyword>
<dbReference type="PANTHER" id="PTHR44998:SF1">
    <property type="entry name" value="UDP-N-ACETYLGLUCOSAMINE--PEPTIDE N-ACETYLGLUCOSAMINYLTRANSFERASE 110 KDA SUBUNIT"/>
    <property type="match status" value="1"/>
</dbReference>
<dbReference type="PANTHER" id="PTHR44998">
    <property type="match status" value="1"/>
</dbReference>
<dbReference type="GO" id="GO:0016757">
    <property type="term" value="F:glycosyltransferase activity"/>
    <property type="evidence" value="ECO:0007669"/>
    <property type="project" value="InterPro"/>
</dbReference>
<dbReference type="AlphaFoldDB" id="A0A560H8I4"/>
<dbReference type="Proteomes" id="UP000315751">
    <property type="component" value="Unassembled WGS sequence"/>
</dbReference>
<dbReference type="Pfam" id="PF13432">
    <property type="entry name" value="TPR_16"/>
    <property type="match status" value="2"/>
</dbReference>
<name>A0A560H8I4_9PROT</name>
<dbReference type="EMBL" id="VITR01000006">
    <property type="protein sequence ID" value="TWB42645.1"/>
    <property type="molecule type" value="Genomic_DNA"/>
</dbReference>
<evidence type="ECO:0000313" key="2">
    <source>
        <dbReference type="Proteomes" id="UP000315751"/>
    </source>
</evidence>
<evidence type="ECO:0000313" key="1">
    <source>
        <dbReference type="EMBL" id="TWB42645.1"/>
    </source>
</evidence>
<organism evidence="1 2">
    <name type="scientific">Nitrospirillum amazonense</name>
    <dbReference type="NCBI Taxonomy" id="28077"/>
    <lineage>
        <taxon>Bacteria</taxon>
        <taxon>Pseudomonadati</taxon>
        <taxon>Pseudomonadota</taxon>
        <taxon>Alphaproteobacteria</taxon>
        <taxon>Rhodospirillales</taxon>
        <taxon>Azospirillaceae</taxon>
        <taxon>Nitrospirillum</taxon>
    </lineage>
</organism>
<dbReference type="Gene3D" id="1.25.40.10">
    <property type="entry name" value="Tetratricopeptide repeat domain"/>
    <property type="match status" value="2"/>
</dbReference>
<dbReference type="SUPFAM" id="SSF53756">
    <property type="entry name" value="UDP-Glycosyltransferase/glycogen phosphorylase"/>
    <property type="match status" value="1"/>
</dbReference>
<dbReference type="SMART" id="SM00028">
    <property type="entry name" value="TPR"/>
    <property type="match status" value="7"/>
</dbReference>
<dbReference type="Gene3D" id="3.40.50.2000">
    <property type="entry name" value="Glycogen Phosphorylase B"/>
    <property type="match status" value="1"/>
</dbReference>
<dbReference type="SUPFAM" id="SSF48452">
    <property type="entry name" value="TPR-like"/>
    <property type="match status" value="2"/>
</dbReference>
<gene>
    <name evidence="1" type="ORF">FBZ90_106246</name>
</gene>
<sequence>MSDRPNADDRARILLGQAHDRLGAGDLAAAEALCRDAVILDPACAGAWNILGALLLRRRDPAAVDSFAQAVRHAPRVHEHHRNHAAALNLLGRAADAEAVLSRALSLLGPDGGLLCALGDVRMARGDAAGAVTAYRAALDHLPPGPERVRRQGSLVRALSACGWWDEALTVARDRVAASPDMLTWRDLANTLMAAGQPDAAVEPALAAVALAPDQADLRVIASAALTDANRVDEAEAQVSAALALAPDMAEAHANRGFIALRHDDAAGAATAFRAALDGTPASGAATVAAAQEGLGMALLRQGDIAGGVPHFAWRYRAPGMRPALPGVPEWDGVVRPGAALVVTATQGLGDAMHFIRYAPLLRQAGMRVVFRGMEALVDLLNASGVVESAGPLAQPLPPGTEWAQADCLALLPLAATSLGFAAGTIPYLAPPLSATQRWAGALAPLPPFRVALAWAGSTRFAYHRHRAPRLAPLLPLLDDPALAGRVGWVSVQTDDGRRDLATVGATLATRGDFLDLGAGLRTLADTAAILMQADLVIALDTGVAHLAGALGRPLWLMLDTGSEWRWFSGRTDSPWYPTARLFRQHSPGDWAGVVDDMAGALRTLVAQ</sequence>
<reference evidence="1 2" key="1">
    <citation type="submission" date="2019-06" db="EMBL/GenBank/DDBJ databases">
        <title>Genomic Encyclopedia of Type Strains, Phase IV (KMG-V): Genome sequencing to study the core and pangenomes of soil and plant-associated prokaryotes.</title>
        <authorList>
            <person name="Whitman W."/>
        </authorList>
    </citation>
    <scope>NUCLEOTIDE SEQUENCE [LARGE SCALE GENOMIC DNA]</scope>
    <source>
        <strain evidence="1 2">BR 11622</strain>
    </source>
</reference>
<protein>
    <submittedName>
        <fullName evidence="1">Tetratricopeptide repeat protein</fullName>
    </submittedName>
</protein>
<dbReference type="InterPro" id="IPR002201">
    <property type="entry name" value="Glyco_trans_9"/>
</dbReference>
<comment type="caution">
    <text evidence="1">The sequence shown here is derived from an EMBL/GenBank/DDBJ whole genome shotgun (WGS) entry which is preliminary data.</text>
</comment>
<dbReference type="InterPro" id="IPR019734">
    <property type="entry name" value="TPR_rpt"/>
</dbReference>
<dbReference type="Pfam" id="PF01075">
    <property type="entry name" value="Glyco_transf_9"/>
    <property type="match status" value="1"/>
</dbReference>
<proteinExistence type="predicted"/>
<dbReference type="InterPro" id="IPR011990">
    <property type="entry name" value="TPR-like_helical_dom_sf"/>
</dbReference>
<accession>A0A560H8I4</accession>
<dbReference type="OrthoDB" id="9760688at2"/>
<dbReference type="RefSeq" id="WP_145732429.1">
    <property type="nucleotide sequence ID" value="NZ_VITR01000006.1"/>
</dbReference>